<sequence>MTTTSATRRKKGKNKKLEGRSKLALGTTPRGPNGGYNQRSSIYPSEEAHPPPMPQGKSKETQTRPDTEMILCQTQYEAAKQKRGEKNQGMLKGEGSEGKQPKSGKEKNPKKGSFAFACVHCGKNNYKYPQEVEISSGESSDMNTDEEADSIDDGGNDRRQPYMPEEVDPFMENIYHAKLPRKTRISDSVQPYDGSEYPADHIRVFQTVARANNWDTATQCHMFKHTHRGAAKVWFEHLPKESINGFPKLRDAFLESFLGMKRHKGRDKKIRCTKRGTDESIENFTRRFLTESRRAKKMPEA</sequence>
<accession>A0A2U1MFD9</accession>
<name>A0A2U1MFD9_ARTAN</name>
<dbReference type="Proteomes" id="UP000245207">
    <property type="component" value="Unassembled WGS sequence"/>
</dbReference>
<feature type="compositionally biased region" description="Acidic residues" evidence="1">
    <location>
        <begin position="143"/>
        <end position="154"/>
    </location>
</feature>
<feature type="compositionally biased region" description="Basic and acidic residues" evidence="1">
    <location>
        <begin position="94"/>
        <end position="109"/>
    </location>
</feature>
<feature type="compositionally biased region" description="Basic and acidic residues" evidence="1">
    <location>
        <begin position="57"/>
        <end position="67"/>
    </location>
</feature>
<dbReference type="AlphaFoldDB" id="A0A2U1MFD9"/>
<feature type="domain" description="Retrotransposon gag" evidence="2">
    <location>
        <begin position="222"/>
        <end position="298"/>
    </location>
</feature>
<protein>
    <submittedName>
        <fullName evidence="3">Retrotransposon gag domain-containing protein</fullName>
    </submittedName>
</protein>
<evidence type="ECO:0000313" key="4">
    <source>
        <dbReference type="Proteomes" id="UP000245207"/>
    </source>
</evidence>
<reference evidence="3 4" key="1">
    <citation type="journal article" date="2018" name="Mol. Plant">
        <title>The genome of Artemisia annua provides insight into the evolution of Asteraceae family and artemisinin biosynthesis.</title>
        <authorList>
            <person name="Shen Q."/>
            <person name="Zhang L."/>
            <person name="Liao Z."/>
            <person name="Wang S."/>
            <person name="Yan T."/>
            <person name="Shi P."/>
            <person name="Liu M."/>
            <person name="Fu X."/>
            <person name="Pan Q."/>
            <person name="Wang Y."/>
            <person name="Lv Z."/>
            <person name="Lu X."/>
            <person name="Zhang F."/>
            <person name="Jiang W."/>
            <person name="Ma Y."/>
            <person name="Chen M."/>
            <person name="Hao X."/>
            <person name="Li L."/>
            <person name="Tang Y."/>
            <person name="Lv G."/>
            <person name="Zhou Y."/>
            <person name="Sun X."/>
            <person name="Brodelius P.E."/>
            <person name="Rose J.K.C."/>
            <person name="Tang K."/>
        </authorList>
    </citation>
    <scope>NUCLEOTIDE SEQUENCE [LARGE SCALE GENOMIC DNA]</scope>
    <source>
        <strain evidence="4">cv. Huhao1</strain>
        <tissue evidence="3">Leaf</tissue>
    </source>
</reference>
<feature type="region of interest" description="Disordered" evidence="1">
    <location>
        <begin position="1"/>
        <end position="111"/>
    </location>
</feature>
<dbReference type="InterPro" id="IPR005162">
    <property type="entry name" value="Retrotrans_gag_dom"/>
</dbReference>
<evidence type="ECO:0000259" key="2">
    <source>
        <dbReference type="Pfam" id="PF03732"/>
    </source>
</evidence>
<feature type="region of interest" description="Disordered" evidence="1">
    <location>
        <begin position="134"/>
        <end position="163"/>
    </location>
</feature>
<gene>
    <name evidence="3" type="ORF">CTI12_AA382150</name>
</gene>
<keyword evidence="4" id="KW-1185">Reference proteome</keyword>
<evidence type="ECO:0000256" key="1">
    <source>
        <dbReference type="SAM" id="MobiDB-lite"/>
    </source>
</evidence>
<dbReference type="PANTHER" id="PTHR33223:SF11">
    <property type="entry name" value="ELEMENT PROTEIN, PUTATIVE-RELATED"/>
    <property type="match status" value="1"/>
</dbReference>
<dbReference type="PANTHER" id="PTHR33223">
    <property type="entry name" value="CCHC-TYPE DOMAIN-CONTAINING PROTEIN"/>
    <property type="match status" value="1"/>
</dbReference>
<evidence type="ECO:0000313" key="3">
    <source>
        <dbReference type="EMBL" id="PWA59954.1"/>
    </source>
</evidence>
<organism evidence="3 4">
    <name type="scientific">Artemisia annua</name>
    <name type="common">Sweet wormwood</name>
    <dbReference type="NCBI Taxonomy" id="35608"/>
    <lineage>
        <taxon>Eukaryota</taxon>
        <taxon>Viridiplantae</taxon>
        <taxon>Streptophyta</taxon>
        <taxon>Embryophyta</taxon>
        <taxon>Tracheophyta</taxon>
        <taxon>Spermatophyta</taxon>
        <taxon>Magnoliopsida</taxon>
        <taxon>eudicotyledons</taxon>
        <taxon>Gunneridae</taxon>
        <taxon>Pentapetalae</taxon>
        <taxon>asterids</taxon>
        <taxon>campanulids</taxon>
        <taxon>Asterales</taxon>
        <taxon>Asteraceae</taxon>
        <taxon>Asteroideae</taxon>
        <taxon>Anthemideae</taxon>
        <taxon>Artemisiinae</taxon>
        <taxon>Artemisia</taxon>
    </lineage>
</organism>
<dbReference type="EMBL" id="PKPP01005485">
    <property type="protein sequence ID" value="PWA59954.1"/>
    <property type="molecule type" value="Genomic_DNA"/>
</dbReference>
<dbReference type="OrthoDB" id="1737504at2759"/>
<dbReference type="Pfam" id="PF03732">
    <property type="entry name" value="Retrotrans_gag"/>
    <property type="match status" value="1"/>
</dbReference>
<proteinExistence type="predicted"/>
<comment type="caution">
    <text evidence="3">The sequence shown here is derived from an EMBL/GenBank/DDBJ whole genome shotgun (WGS) entry which is preliminary data.</text>
</comment>